<dbReference type="STRING" id="1795832.A7Q00_05385"/>
<dbReference type="OrthoDB" id="5294487at2"/>
<reference evidence="4" key="1">
    <citation type="submission" date="2016-05" db="EMBL/GenBank/DDBJ databases">
        <title>Draft genome of Corynebacterium afermentans subsp. afermentans LCDC 88199T.</title>
        <authorList>
            <person name="Bernier A.-M."/>
            <person name="Bernard K."/>
        </authorList>
    </citation>
    <scope>NUCLEOTIDE SEQUENCE [LARGE SCALE GENOMIC DNA]</scope>
    <source>
        <strain evidence="4">NML130454</strain>
    </source>
</reference>
<evidence type="ECO:0000313" key="4">
    <source>
        <dbReference type="Proteomes" id="UP000077726"/>
    </source>
</evidence>
<accession>A0A1B6VZH5</accession>
<dbReference type="InterPro" id="IPR007055">
    <property type="entry name" value="BON_dom"/>
</dbReference>
<evidence type="ECO:0000259" key="2">
    <source>
        <dbReference type="PROSITE" id="PS50914"/>
    </source>
</evidence>
<dbReference type="PROSITE" id="PS51257">
    <property type="entry name" value="PROKAR_LIPOPROTEIN"/>
    <property type="match status" value="1"/>
</dbReference>
<keyword evidence="1" id="KW-0732">Signal</keyword>
<keyword evidence="4" id="KW-1185">Reference proteome</keyword>
<dbReference type="RefSeq" id="WP_064089591.1">
    <property type="nucleotide sequence ID" value="NZ_LXSQ01000014.1"/>
</dbReference>
<dbReference type="Proteomes" id="UP000077726">
    <property type="component" value="Unassembled WGS sequence"/>
</dbReference>
<feature type="signal peptide" evidence="1">
    <location>
        <begin position="1"/>
        <end position="23"/>
    </location>
</feature>
<feature type="chain" id="PRO_5008590600" evidence="1">
    <location>
        <begin position="24"/>
        <end position="203"/>
    </location>
</feature>
<feature type="domain" description="BON" evidence="2">
    <location>
        <begin position="50"/>
        <end position="120"/>
    </location>
</feature>
<gene>
    <name evidence="3" type="ORF">A7Q00_05385</name>
</gene>
<protein>
    <submittedName>
        <fullName evidence="3">Hemolysin</fullName>
    </submittedName>
</protein>
<dbReference type="AlphaFoldDB" id="A0A1B6VZH5"/>
<comment type="caution">
    <text evidence="3">The sequence shown here is derived from an EMBL/GenBank/DDBJ whole genome shotgun (WGS) entry which is preliminary data.</text>
</comment>
<dbReference type="PANTHER" id="PTHR34606:SF15">
    <property type="entry name" value="BON DOMAIN-CONTAINING PROTEIN"/>
    <property type="match status" value="1"/>
</dbReference>
<evidence type="ECO:0000256" key="1">
    <source>
        <dbReference type="SAM" id="SignalP"/>
    </source>
</evidence>
<dbReference type="EMBL" id="LXSQ01000014">
    <property type="protein sequence ID" value="OAM43340.1"/>
    <property type="molecule type" value="Genomic_DNA"/>
</dbReference>
<dbReference type="Pfam" id="PF04972">
    <property type="entry name" value="BON"/>
    <property type="match status" value="2"/>
</dbReference>
<dbReference type="PANTHER" id="PTHR34606">
    <property type="entry name" value="BON DOMAIN-CONTAINING PROTEIN"/>
    <property type="match status" value="1"/>
</dbReference>
<name>A0A1B6VZH5_9NEIS</name>
<dbReference type="InterPro" id="IPR051686">
    <property type="entry name" value="Lipoprotein_DolP"/>
</dbReference>
<dbReference type="PROSITE" id="PS50914">
    <property type="entry name" value="BON"/>
    <property type="match status" value="1"/>
</dbReference>
<evidence type="ECO:0000313" key="3">
    <source>
        <dbReference type="EMBL" id="OAM43340.1"/>
    </source>
</evidence>
<organism evidence="3 4">
    <name type="scientific">Eikenella halliae</name>
    <dbReference type="NCBI Taxonomy" id="1795832"/>
    <lineage>
        <taxon>Bacteria</taxon>
        <taxon>Pseudomonadati</taxon>
        <taxon>Pseudomonadota</taxon>
        <taxon>Betaproteobacteria</taxon>
        <taxon>Neisseriales</taxon>
        <taxon>Neisseriaceae</taxon>
        <taxon>Eikenella</taxon>
    </lineage>
</organism>
<sequence>MKKSFRLLLLCLLPLSLSGCVTALVGAGAFGVMSATDRRSTGAQADDQVMEVRIQNTALTHLRNNNTMQGFEPKLSVVSFNRQVLLMGLVASEADKAFVERVARAQPNAQKVYNYIQVASAAQRGFGDVSSDSWITSKVRTTLIGTKGVSANHVKVVTYNGVTYVMGILTPEEQALVSNTVSTTAGVQQVVTLYETFVPGNVR</sequence>
<proteinExistence type="predicted"/>